<reference evidence="1 2" key="1">
    <citation type="submission" date="2017-02" db="EMBL/GenBank/DDBJ databases">
        <authorList>
            <person name="Peterson S.W."/>
        </authorList>
    </citation>
    <scope>NUCLEOTIDE SEQUENCE [LARGE SCALE GENOMIC DNA]</scope>
    <source>
        <strain evidence="1 2">3F5N</strain>
    </source>
</reference>
<dbReference type="EMBL" id="FUIE01000045">
    <property type="protein sequence ID" value="SJM62108.1"/>
    <property type="molecule type" value="Genomic_DNA"/>
</dbReference>
<dbReference type="Proteomes" id="UP000195766">
    <property type="component" value="Unassembled WGS sequence"/>
</dbReference>
<organism evidence="1 2">
    <name type="scientific">Brevundimonas diminuta 3F5N</name>
    <dbReference type="NCBI Taxonomy" id="1255603"/>
    <lineage>
        <taxon>Bacteria</taxon>
        <taxon>Pseudomonadati</taxon>
        <taxon>Pseudomonadota</taxon>
        <taxon>Alphaproteobacteria</taxon>
        <taxon>Caulobacterales</taxon>
        <taxon>Caulobacteraceae</taxon>
        <taxon>Brevundimonas</taxon>
    </lineage>
</organism>
<evidence type="ECO:0000313" key="1">
    <source>
        <dbReference type="EMBL" id="SJM62108.1"/>
    </source>
</evidence>
<sequence length="304" mass="32171">MTLVIVMCSKRKRAEADSALYARDLDADDTQAVANAWGDRLARAPTQVPAGDLYAGRGFLEARRAAAHLEADLAVVSAGLGLVEATTLAPSYSLTTASRDADSVLAKTRGSASAWWSALQAASPFSSSAPARETGLILAGLSAPYLSMVADEWSAWPAERRARLRIFSKECPSGAAEALAASWMPYDDRLDAVGSDLAGTQGDFAQRALRHFAVAIGGSSDAADDSDKVLGALDGLQARNTPVRHRLTDDAVLQLINAHWETVGGRSGAMLRHLRGALGFACEQARFKDLFKQAAAARRLEATS</sequence>
<dbReference type="OrthoDB" id="7376105at2"/>
<protein>
    <submittedName>
        <fullName evidence="1">TgtA5 cluster protein 2</fullName>
    </submittedName>
</protein>
<name>A0A1R4G1S0_BREDI</name>
<proteinExistence type="predicted"/>
<accession>A0A1R4G1S0</accession>
<evidence type="ECO:0000313" key="2">
    <source>
        <dbReference type="Proteomes" id="UP000195766"/>
    </source>
</evidence>
<dbReference type="RefSeq" id="WP_143276076.1">
    <property type="nucleotide sequence ID" value="NZ_FUIE01000045.1"/>
</dbReference>
<dbReference type="AlphaFoldDB" id="A0A1R4G1S0"/>
<gene>
    <name evidence="1" type="ORF">FM111_08740</name>
</gene>